<dbReference type="Proteomes" id="UP001268089">
    <property type="component" value="Unassembled WGS sequence"/>
</dbReference>
<keyword evidence="1" id="KW-0472">Membrane</keyword>
<dbReference type="Pfam" id="PF22294">
    <property type="entry name" value="DUF6966"/>
    <property type="match status" value="1"/>
</dbReference>
<evidence type="ECO:0000256" key="1">
    <source>
        <dbReference type="SAM" id="Phobius"/>
    </source>
</evidence>
<gene>
    <name evidence="3" type="ORF">J2X15_003249</name>
</gene>
<organism evidence="3 4">
    <name type="scientific">Rhodoferax saidenbachensis</name>
    <dbReference type="NCBI Taxonomy" id="1484693"/>
    <lineage>
        <taxon>Bacteria</taxon>
        <taxon>Pseudomonadati</taxon>
        <taxon>Pseudomonadota</taxon>
        <taxon>Betaproteobacteria</taxon>
        <taxon>Burkholderiales</taxon>
        <taxon>Comamonadaceae</taxon>
        <taxon>Rhodoferax</taxon>
    </lineage>
</organism>
<reference evidence="3 4" key="1">
    <citation type="submission" date="2023-07" db="EMBL/GenBank/DDBJ databases">
        <title>Sorghum-associated microbial communities from plants grown in Nebraska, USA.</title>
        <authorList>
            <person name="Schachtman D."/>
        </authorList>
    </citation>
    <scope>NUCLEOTIDE SEQUENCE [LARGE SCALE GENOMIC DNA]</scope>
    <source>
        <strain evidence="3 4">BE308</strain>
    </source>
</reference>
<sequence length="298" mass="33088">MALDAFRQLLSSTCFLQQFLDDIERELMSTGLTIVVVLLGITIGAWVWWKLFNTPDGERYLKMRTQGPFAPINADAPDKAKRGDLDRIAVEDTPLHIVYTESEMLLSKKAYASWREIQDEYQEFKSSLGPWPADEVIEYLESDYPKLEPSASVQVSTFIAMDCETHRLTFKETQAEPLPHMGERSISGEAKLVLLIETLSELVTVLALDPSCQWHEHFQGCLSEAMGLRSGRVDQKALSMLSASIRSVYGGAGSFNDYVPVVFDAAGSYAVIKGAEGFEALASRTYDLALELVASGKL</sequence>
<proteinExistence type="predicted"/>
<dbReference type="RefSeq" id="WP_310344590.1">
    <property type="nucleotide sequence ID" value="NZ_JAVDXO010000008.1"/>
</dbReference>
<evidence type="ECO:0000313" key="3">
    <source>
        <dbReference type="EMBL" id="MDR7307944.1"/>
    </source>
</evidence>
<protein>
    <recommendedName>
        <fullName evidence="2">DUF6966 domain-containing protein</fullName>
    </recommendedName>
</protein>
<keyword evidence="1" id="KW-1133">Transmembrane helix</keyword>
<evidence type="ECO:0000259" key="2">
    <source>
        <dbReference type="Pfam" id="PF22294"/>
    </source>
</evidence>
<comment type="caution">
    <text evidence="3">The sequence shown here is derived from an EMBL/GenBank/DDBJ whole genome shotgun (WGS) entry which is preliminary data.</text>
</comment>
<name>A0ABU1ZQW9_9BURK</name>
<accession>A0ABU1ZQW9</accession>
<dbReference type="EMBL" id="JAVDXO010000008">
    <property type="protein sequence ID" value="MDR7307944.1"/>
    <property type="molecule type" value="Genomic_DNA"/>
</dbReference>
<evidence type="ECO:0000313" key="4">
    <source>
        <dbReference type="Proteomes" id="UP001268089"/>
    </source>
</evidence>
<keyword evidence="4" id="KW-1185">Reference proteome</keyword>
<dbReference type="InterPro" id="IPR054239">
    <property type="entry name" value="DUF6966"/>
</dbReference>
<keyword evidence="1" id="KW-0812">Transmembrane</keyword>
<feature type="domain" description="DUF6966" evidence="2">
    <location>
        <begin position="211"/>
        <end position="260"/>
    </location>
</feature>
<feature type="transmembrane region" description="Helical" evidence="1">
    <location>
        <begin position="27"/>
        <end position="49"/>
    </location>
</feature>